<dbReference type="SUPFAM" id="SSF48498">
    <property type="entry name" value="Tetracyclin repressor-like, C-terminal domain"/>
    <property type="match status" value="1"/>
</dbReference>
<dbReference type="InterPro" id="IPR025996">
    <property type="entry name" value="MT1864/Rv1816-like_C"/>
</dbReference>
<reference evidence="6 7" key="1">
    <citation type="journal article" date="2019" name="Int. J. Syst. Evol. Microbiol.">
        <title>The Global Catalogue of Microorganisms (GCM) 10K type strain sequencing project: providing services to taxonomists for standard genome sequencing and annotation.</title>
        <authorList>
            <consortium name="The Broad Institute Genomics Platform"/>
            <consortium name="The Broad Institute Genome Sequencing Center for Infectious Disease"/>
            <person name="Wu L."/>
            <person name="Ma J."/>
        </authorList>
    </citation>
    <scope>NUCLEOTIDE SEQUENCE [LARGE SCALE GENOMIC DNA]</scope>
    <source>
        <strain evidence="6 7">JCM 7356</strain>
    </source>
</reference>
<keyword evidence="3" id="KW-0804">Transcription</keyword>
<dbReference type="EMBL" id="BAAATR010000014">
    <property type="protein sequence ID" value="GAA2249146.1"/>
    <property type="molecule type" value="Genomic_DNA"/>
</dbReference>
<evidence type="ECO:0000256" key="3">
    <source>
        <dbReference type="ARBA" id="ARBA00023163"/>
    </source>
</evidence>
<sequence>MPRVGLTPAAVVGHALELIDEEGPEALTLAAVAARAGVATPSLYKHVSGGLAELRRLIAVRVTEELAEQLAAAVLGRSQDEAVEALLAAYLDYAGRHPRRYAALPQAPQEDEDLQYAAGRLVGVILAVLRGYGLEDSEAIHAARTVRSMAHGFASLCAGGAFQLAEDLAVTRERLIRVLTEGLRAWPA</sequence>
<evidence type="ECO:0000313" key="6">
    <source>
        <dbReference type="EMBL" id="GAA2249146.1"/>
    </source>
</evidence>
<dbReference type="Gene3D" id="1.10.10.60">
    <property type="entry name" value="Homeodomain-like"/>
    <property type="match status" value="1"/>
</dbReference>
<name>A0ABN3E6Z6_9ACTN</name>
<keyword evidence="2 4" id="KW-0238">DNA-binding</keyword>
<dbReference type="PROSITE" id="PS50977">
    <property type="entry name" value="HTH_TETR_2"/>
    <property type="match status" value="1"/>
</dbReference>
<gene>
    <name evidence="6" type="ORF">GCM10010430_34700</name>
</gene>
<keyword evidence="1" id="KW-0805">Transcription regulation</keyword>
<comment type="caution">
    <text evidence="6">The sequence shown here is derived from an EMBL/GenBank/DDBJ whole genome shotgun (WGS) entry which is preliminary data.</text>
</comment>
<dbReference type="InterPro" id="IPR001647">
    <property type="entry name" value="HTH_TetR"/>
</dbReference>
<dbReference type="Pfam" id="PF00440">
    <property type="entry name" value="TetR_N"/>
    <property type="match status" value="1"/>
</dbReference>
<accession>A0ABN3E6Z6</accession>
<evidence type="ECO:0000256" key="1">
    <source>
        <dbReference type="ARBA" id="ARBA00023015"/>
    </source>
</evidence>
<dbReference type="InterPro" id="IPR009057">
    <property type="entry name" value="Homeodomain-like_sf"/>
</dbReference>
<protein>
    <submittedName>
        <fullName evidence="6">TetR/AcrR family transcriptional regulator</fullName>
    </submittedName>
</protein>
<proteinExistence type="predicted"/>
<dbReference type="Proteomes" id="UP001500305">
    <property type="component" value="Unassembled WGS sequence"/>
</dbReference>
<organism evidence="6 7">
    <name type="scientific">Kitasatospora cystarginea</name>
    <dbReference type="NCBI Taxonomy" id="58350"/>
    <lineage>
        <taxon>Bacteria</taxon>
        <taxon>Bacillati</taxon>
        <taxon>Actinomycetota</taxon>
        <taxon>Actinomycetes</taxon>
        <taxon>Kitasatosporales</taxon>
        <taxon>Streptomycetaceae</taxon>
        <taxon>Kitasatospora</taxon>
    </lineage>
</organism>
<dbReference type="InterPro" id="IPR036271">
    <property type="entry name" value="Tet_transcr_reg_TetR-rel_C_sf"/>
</dbReference>
<dbReference type="RefSeq" id="WP_344637307.1">
    <property type="nucleotide sequence ID" value="NZ_BAAATR010000014.1"/>
</dbReference>
<dbReference type="SUPFAM" id="SSF46689">
    <property type="entry name" value="Homeodomain-like"/>
    <property type="match status" value="1"/>
</dbReference>
<feature type="DNA-binding region" description="H-T-H motif" evidence="4">
    <location>
        <begin position="28"/>
        <end position="47"/>
    </location>
</feature>
<evidence type="ECO:0000259" key="5">
    <source>
        <dbReference type="PROSITE" id="PS50977"/>
    </source>
</evidence>
<keyword evidence="7" id="KW-1185">Reference proteome</keyword>
<evidence type="ECO:0000256" key="2">
    <source>
        <dbReference type="ARBA" id="ARBA00023125"/>
    </source>
</evidence>
<feature type="domain" description="HTH tetR-type" evidence="5">
    <location>
        <begin position="5"/>
        <end position="65"/>
    </location>
</feature>
<dbReference type="Gene3D" id="1.10.357.10">
    <property type="entry name" value="Tetracycline Repressor, domain 2"/>
    <property type="match status" value="1"/>
</dbReference>
<evidence type="ECO:0000256" key="4">
    <source>
        <dbReference type="PROSITE-ProRule" id="PRU00335"/>
    </source>
</evidence>
<dbReference type="Pfam" id="PF13305">
    <property type="entry name" value="TetR_C_33"/>
    <property type="match status" value="1"/>
</dbReference>
<evidence type="ECO:0000313" key="7">
    <source>
        <dbReference type="Proteomes" id="UP001500305"/>
    </source>
</evidence>